<sequence length="269" mass="30343">MKKITAVVLLLTWLFCAKIIAQDFDCNTDQKHHGTTEPYRLYDHEAVFDFSTPAQLQKLPVFGDDHSFIANGQLKTPIKKGAHKGLGRKFWFSEYGGEPNEAKIEFNLQLAKNFQKNGTKNEIGKLFGFAGIYDNSAGWGGKKVTDQNSWSVRIGHAKQNPAGKVPIGLYIYHPGMRGKYGTVVNADFALAPEKTYRLKLYLKLNDVGKSNGIIRFSVDGKAIYQADSWVLRNDYRVHIKSVWLDAYIGGLTPSKNSTYALFDDLKIRW</sequence>
<evidence type="ECO:0000259" key="2">
    <source>
        <dbReference type="Pfam" id="PF21294"/>
    </source>
</evidence>
<dbReference type="EMBL" id="PDSH01000018">
    <property type="protein sequence ID" value="PIE23976.1"/>
    <property type="molecule type" value="Genomic_DNA"/>
</dbReference>
<feature type="domain" description="Polysaccharide lyase 14" evidence="2">
    <location>
        <begin position="102"/>
        <end position="254"/>
    </location>
</feature>
<feature type="chain" id="PRO_5013707573" description="Polysaccharide lyase 14 domain-containing protein" evidence="1">
    <location>
        <begin position="22"/>
        <end position="269"/>
    </location>
</feature>
<name>A0A2G6JKL1_NEPCE</name>
<evidence type="ECO:0000313" key="4">
    <source>
        <dbReference type="Proteomes" id="UP000243469"/>
    </source>
</evidence>
<accession>A0A2G6JKL1</accession>
<gene>
    <name evidence="3" type="ORF">CSA60_03610</name>
</gene>
<dbReference type="Pfam" id="PF21294">
    <property type="entry name" value="Polysacc_lyase_14"/>
    <property type="match status" value="1"/>
</dbReference>
<protein>
    <recommendedName>
        <fullName evidence="2">Polysaccharide lyase 14 domain-containing protein</fullName>
    </recommendedName>
</protein>
<organism evidence="3 4">
    <name type="scientific">Neptuniibacter caesariensis</name>
    <dbReference type="NCBI Taxonomy" id="207954"/>
    <lineage>
        <taxon>Bacteria</taxon>
        <taxon>Pseudomonadati</taxon>
        <taxon>Pseudomonadota</taxon>
        <taxon>Gammaproteobacteria</taxon>
        <taxon>Oceanospirillales</taxon>
        <taxon>Oceanospirillaceae</taxon>
        <taxon>Neptuniibacter</taxon>
    </lineage>
</organism>
<proteinExistence type="predicted"/>
<dbReference type="PANTHER" id="PTHR40124">
    <property type="match status" value="1"/>
</dbReference>
<dbReference type="Gene3D" id="2.60.120.200">
    <property type="match status" value="1"/>
</dbReference>
<dbReference type="Proteomes" id="UP000243469">
    <property type="component" value="Unassembled WGS sequence"/>
</dbReference>
<dbReference type="PANTHER" id="PTHR40124:SF1">
    <property type="entry name" value="DISAGGREGATASE RELATED REPEAT PROTEIN"/>
    <property type="match status" value="1"/>
</dbReference>
<feature type="signal peptide" evidence="1">
    <location>
        <begin position="1"/>
        <end position="21"/>
    </location>
</feature>
<keyword evidence="1" id="KW-0732">Signal</keyword>
<comment type="caution">
    <text evidence="3">The sequence shown here is derived from an EMBL/GenBank/DDBJ whole genome shotgun (WGS) entry which is preliminary data.</text>
</comment>
<reference evidence="3 4" key="1">
    <citation type="submission" date="2017-10" db="EMBL/GenBank/DDBJ databases">
        <title>Novel microbial diversity and functional potential in the marine mammal oral microbiome.</title>
        <authorList>
            <person name="Dudek N.K."/>
            <person name="Sun C.L."/>
            <person name="Burstein D."/>
            <person name="Kantor R.S."/>
            <person name="Aliaga Goltsman D.S."/>
            <person name="Bik E.M."/>
            <person name="Thomas B.C."/>
            <person name="Banfield J.F."/>
            <person name="Relman D.A."/>
        </authorList>
    </citation>
    <scope>NUCLEOTIDE SEQUENCE [LARGE SCALE GENOMIC DNA]</scope>
    <source>
        <strain evidence="3">DOLJORAL78_47_21</strain>
    </source>
</reference>
<evidence type="ECO:0000313" key="3">
    <source>
        <dbReference type="EMBL" id="PIE23976.1"/>
    </source>
</evidence>
<evidence type="ECO:0000256" key="1">
    <source>
        <dbReference type="SAM" id="SignalP"/>
    </source>
</evidence>
<dbReference type="AlphaFoldDB" id="A0A2G6JKL1"/>
<dbReference type="InterPro" id="IPR048958">
    <property type="entry name" value="Polysacc_lyase_14"/>
</dbReference>